<dbReference type="GO" id="GO:0004519">
    <property type="term" value="F:endonuclease activity"/>
    <property type="evidence" value="ECO:0007669"/>
    <property type="project" value="UniProtKB-KW"/>
</dbReference>
<comment type="similarity">
    <text evidence="1 2">Belongs to the UPF0102 family.</text>
</comment>
<keyword evidence="3" id="KW-0540">Nuclease</keyword>
<dbReference type="NCBIfam" id="TIGR00252">
    <property type="entry name" value="YraN family protein"/>
    <property type="match status" value="1"/>
</dbReference>
<proteinExistence type="inferred from homology"/>
<dbReference type="Pfam" id="PF02021">
    <property type="entry name" value="UPF0102"/>
    <property type="match status" value="1"/>
</dbReference>
<evidence type="ECO:0000313" key="5">
    <source>
        <dbReference type="Proteomes" id="UP000029093"/>
    </source>
</evidence>
<keyword evidence="3" id="KW-0255">Endonuclease</keyword>
<dbReference type="Gene3D" id="3.40.1350.10">
    <property type="match status" value="1"/>
</dbReference>
<name>A0A086ZP63_9BIFI</name>
<evidence type="ECO:0000256" key="2">
    <source>
        <dbReference type="HAMAP-Rule" id="MF_00048"/>
    </source>
</evidence>
<comment type="caution">
    <text evidence="3">The sequence shown here is derived from an EMBL/GenBank/DDBJ whole genome shotgun (WGS) entry which is preliminary data.</text>
</comment>
<dbReference type="HAMAP" id="MF_00048">
    <property type="entry name" value="UPF0102"/>
    <property type="match status" value="1"/>
</dbReference>
<keyword evidence="3" id="KW-0378">Hydrolase</keyword>
<evidence type="ECO:0000313" key="3">
    <source>
        <dbReference type="EMBL" id="KFI48313.1"/>
    </source>
</evidence>
<reference evidence="3 5" key="1">
    <citation type="submission" date="2014-03" db="EMBL/GenBank/DDBJ databases">
        <title>Genomics of Bifidobacteria.</title>
        <authorList>
            <person name="Ventura M."/>
            <person name="Milani C."/>
            <person name="Lugli G.A."/>
        </authorList>
    </citation>
    <scope>NUCLEOTIDE SEQUENCE [LARGE SCALE GENOMIC DNA]</scope>
    <source>
        <strain evidence="3 5">LMG 10736</strain>
    </source>
</reference>
<reference evidence="4 6" key="2">
    <citation type="submission" date="2020-04" db="EMBL/GenBank/DDBJ databases">
        <authorList>
            <person name="Hitch T.C.A."/>
            <person name="Wylensek D."/>
            <person name="Clavel T."/>
        </authorList>
    </citation>
    <scope>NUCLEOTIDE SEQUENCE [LARGE SCALE GENOMIC DNA]</scope>
    <source>
        <strain evidence="4 6">WCA-130-P53-4B</strain>
    </source>
</reference>
<keyword evidence="5" id="KW-1185">Reference proteome</keyword>
<dbReference type="NCBIfam" id="NF009154">
    <property type="entry name" value="PRK12497.3-3"/>
    <property type="match status" value="1"/>
</dbReference>
<dbReference type="PANTHER" id="PTHR34039">
    <property type="entry name" value="UPF0102 PROTEIN YRAN"/>
    <property type="match status" value="1"/>
</dbReference>
<dbReference type="NCBIfam" id="NF009150">
    <property type="entry name" value="PRK12497.1-3"/>
    <property type="match status" value="1"/>
</dbReference>
<dbReference type="RefSeq" id="WP_026502564.1">
    <property type="nucleotide sequence ID" value="NZ_JABAGJ010000003.1"/>
</dbReference>
<dbReference type="OrthoDB" id="9794876at2"/>
<gene>
    <name evidence="3" type="ORF">BBOU_0443</name>
    <name evidence="4" type="ORF">HF843_03040</name>
</gene>
<protein>
    <recommendedName>
        <fullName evidence="2">UPF0102 protein BBOU_0443</fullName>
    </recommendedName>
</protein>
<evidence type="ECO:0000313" key="6">
    <source>
        <dbReference type="Proteomes" id="UP000583419"/>
    </source>
</evidence>
<dbReference type="Proteomes" id="UP000029093">
    <property type="component" value="Unassembled WGS sequence"/>
</dbReference>
<accession>A0A086ZP63</accession>
<dbReference type="InterPro" id="IPR003509">
    <property type="entry name" value="UPF0102_YraN-like"/>
</dbReference>
<dbReference type="Proteomes" id="UP000583419">
    <property type="component" value="Unassembled WGS sequence"/>
</dbReference>
<evidence type="ECO:0000313" key="4">
    <source>
        <dbReference type="EMBL" id="NMF02164.1"/>
    </source>
</evidence>
<dbReference type="EMBL" id="JABAGJ010000003">
    <property type="protein sequence ID" value="NMF02164.1"/>
    <property type="molecule type" value="Genomic_DNA"/>
</dbReference>
<dbReference type="EMBL" id="JGYQ01000007">
    <property type="protein sequence ID" value="KFI48313.1"/>
    <property type="molecule type" value="Genomic_DNA"/>
</dbReference>
<dbReference type="InterPro" id="IPR011335">
    <property type="entry name" value="Restrct_endonuc-II-like"/>
</dbReference>
<evidence type="ECO:0000256" key="1">
    <source>
        <dbReference type="ARBA" id="ARBA00006738"/>
    </source>
</evidence>
<dbReference type="CDD" id="cd20736">
    <property type="entry name" value="PoNe_Nuclease"/>
    <property type="match status" value="1"/>
</dbReference>
<sequence>MDYTNPLSSSCSYPHAHTQVTDSIERARATLLEPSTSAKTLGTAGEQYAAYTLIADNWHLLACNWRTRYGEIDLIMLADDLTLVFVEVKTRRSSRFGTPQEAVHAGKQAALRKTGRLWLSEHHDDRPYYRAIRFDVVSIEIRDGDIHVQHIRGAF</sequence>
<dbReference type="SUPFAM" id="SSF52980">
    <property type="entry name" value="Restriction endonuclease-like"/>
    <property type="match status" value="1"/>
</dbReference>
<dbReference type="PANTHER" id="PTHR34039:SF1">
    <property type="entry name" value="UPF0102 PROTEIN YRAN"/>
    <property type="match status" value="1"/>
</dbReference>
<dbReference type="InterPro" id="IPR011856">
    <property type="entry name" value="tRNA_endonuc-like_dom_sf"/>
</dbReference>
<dbReference type="AlphaFoldDB" id="A0A086ZP63"/>
<dbReference type="GeneID" id="303203637"/>
<dbReference type="GO" id="GO:0003676">
    <property type="term" value="F:nucleic acid binding"/>
    <property type="evidence" value="ECO:0007669"/>
    <property type="project" value="InterPro"/>
</dbReference>
<organism evidence="3 5">
    <name type="scientific">Bifidobacterium boum</name>
    <dbReference type="NCBI Taxonomy" id="78343"/>
    <lineage>
        <taxon>Bacteria</taxon>
        <taxon>Bacillati</taxon>
        <taxon>Actinomycetota</taxon>
        <taxon>Actinomycetes</taxon>
        <taxon>Bifidobacteriales</taxon>
        <taxon>Bifidobacteriaceae</taxon>
        <taxon>Bifidobacterium</taxon>
    </lineage>
</organism>